<dbReference type="Gene3D" id="1.20.1280.50">
    <property type="match status" value="1"/>
</dbReference>
<dbReference type="AlphaFoldDB" id="A0A8H3BBS8"/>
<dbReference type="Proteomes" id="UP000663888">
    <property type="component" value="Unassembled WGS sequence"/>
</dbReference>
<reference evidence="1" key="1">
    <citation type="submission" date="2021-01" db="EMBL/GenBank/DDBJ databases">
        <authorList>
            <person name="Kaushik A."/>
        </authorList>
    </citation>
    <scope>NUCLEOTIDE SEQUENCE</scope>
    <source>
        <strain evidence="1">AG4-R118</strain>
    </source>
</reference>
<comment type="caution">
    <text evidence="1">The sequence shown here is derived from an EMBL/GenBank/DDBJ whole genome shotgun (WGS) entry which is preliminary data.</text>
</comment>
<proteinExistence type="predicted"/>
<dbReference type="InterPro" id="IPR032675">
    <property type="entry name" value="LRR_dom_sf"/>
</dbReference>
<evidence type="ECO:0008006" key="3">
    <source>
        <dbReference type="Google" id="ProtNLM"/>
    </source>
</evidence>
<protein>
    <recommendedName>
        <fullName evidence="3">F-box domain-containing protein</fullName>
    </recommendedName>
</protein>
<name>A0A8H3BBS8_9AGAM</name>
<evidence type="ECO:0000313" key="2">
    <source>
        <dbReference type="Proteomes" id="UP000663888"/>
    </source>
</evidence>
<dbReference type="Gene3D" id="3.80.10.10">
    <property type="entry name" value="Ribonuclease Inhibitor"/>
    <property type="match status" value="1"/>
</dbReference>
<accession>A0A8H3BBS8</accession>
<gene>
    <name evidence="1" type="ORF">RDB_LOCUS70979</name>
</gene>
<dbReference type="EMBL" id="CAJMWX010001042">
    <property type="protein sequence ID" value="CAE6452036.1"/>
    <property type="molecule type" value="Genomic_DNA"/>
</dbReference>
<dbReference type="SUPFAM" id="SSF52047">
    <property type="entry name" value="RNI-like"/>
    <property type="match status" value="1"/>
</dbReference>
<sequence>MSISTDKSPVERKKQNGELTINRLPPEVLSHILLIGTEFDRQTWRWDSKKARSQHSSSHVCSHWRQVAIGTPSLWAFIHTHGPPDEYTTLCLTRAGDAPLDILIDMFSLVPYPNIPYNPTLGIQPTYDTLQFLTTHGAPTHRWQSLFIRIPESDLLPVFANFFSNNPPTRLQLLRFECTNWVFYHEHDNNEAFLGKLGGVHQVYETGTLLGSSLPSLRELELVSTSASYVHIPKLITAIPTLRSLSIAPSSPYSVDLTELLLSNPQLESVYLQTGYYYGNESRLNKPDRDSIRPVVLPSLRNLYINAVDNARWVVDMLSTIKAPGLYHLAIRSLNQSTFGSEQRENLISYISAGGDIAESGFAGTPAYPLIQSFNIFHFPCKKKEFMRLMTSLPQLTHLIVRGKQAEWLCGAPWMLPKLETLEAPNLTIEEAMGLLRLRKEAGAPLKLIRFYGGYLQLTCLHTEVIGVTCERRPTVLPEYEYFRYGKETGAGGDRQSIQRRSEDFTKEYTDRLEYDLEEDHRDEFFGDD</sequence>
<evidence type="ECO:0000313" key="1">
    <source>
        <dbReference type="EMBL" id="CAE6452036.1"/>
    </source>
</evidence>
<organism evidence="1 2">
    <name type="scientific">Rhizoctonia solani</name>
    <dbReference type="NCBI Taxonomy" id="456999"/>
    <lineage>
        <taxon>Eukaryota</taxon>
        <taxon>Fungi</taxon>
        <taxon>Dikarya</taxon>
        <taxon>Basidiomycota</taxon>
        <taxon>Agaricomycotina</taxon>
        <taxon>Agaricomycetes</taxon>
        <taxon>Cantharellales</taxon>
        <taxon>Ceratobasidiaceae</taxon>
        <taxon>Rhizoctonia</taxon>
    </lineage>
</organism>